<feature type="domain" description="Gnk2-homologous" evidence="15">
    <location>
        <begin position="136"/>
        <end position="235"/>
    </location>
</feature>
<keyword evidence="4" id="KW-0945">Host-virus interaction</keyword>
<evidence type="ECO:0000256" key="9">
    <source>
        <dbReference type="ARBA" id="ARBA00022989"/>
    </source>
</evidence>
<keyword evidence="7" id="KW-0677">Repeat</keyword>
<comment type="caution">
    <text evidence="16">The sequence shown here is derived from an EMBL/GenBank/DDBJ whole genome shotgun (WGS) entry which is preliminary data.</text>
</comment>
<protein>
    <submittedName>
        <fullName evidence="16">Plasmodesmata-located protein 8</fullName>
    </submittedName>
</protein>
<evidence type="ECO:0000256" key="11">
    <source>
        <dbReference type="ARBA" id="ARBA00023157"/>
    </source>
</evidence>
<evidence type="ECO:0000256" key="14">
    <source>
        <dbReference type="SAM" id="SignalP"/>
    </source>
</evidence>
<dbReference type="FunFam" id="3.30.430.20:FF:000011">
    <property type="entry name" value="Cysteine-rich repeat secretory protein 15"/>
    <property type="match status" value="1"/>
</dbReference>
<evidence type="ECO:0000256" key="2">
    <source>
        <dbReference type="ARBA" id="ARBA00022448"/>
    </source>
</evidence>
<evidence type="ECO:0000256" key="13">
    <source>
        <dbReference type="ARBA" id="ARBA00038393"/>
    </source>
</evidence>
<dbReference type="InterPro" id="IPR038408">
    <property type="entry name" value="GNK2_sf"/>
</dbReference>
<keyword evidence="10" id="KW-0472">Membrane</keyword>
<dbReference type="FunFam" id="3.30.430.20:FF:000001">
    <property type="entry name" value="cysteine-rich repeat secretory protein 3"/>
    <property type="match status" value="1"/>
</dbReference>
<reference evidence="16" key="1">
    <citation type="submission" date="2020-06" db="EMBL/GenBank/DDBJ databases">
        <authorList>
            <person name="Li T."/>
            <person name="Hu X."/>
            <person name="Zhang T."/>
            <person name="Song X."/>
            <person name="Zhang H."/>
            <person name="Dai N."/>
            <person name="Sheng W."/>
            <person name="Hou X."/>
            <person name="Wei L."/>
        </authorList>
    </citation>
    <scope>NUCLEOTIDE SEQUENCE</scope>
    <source>
        <strain evidence="16">K16</strain>
        <tissue evidence="16">Leaf</tissue>
    </source>
</reference>
<dbReference type="PANTHER" id="PTHR32080">
    <property type="entry name" value="ANTIFUNGAL PROTEIN GINKBILOBIN-2-LIKE"/>
    <property type="match status" value="1"/>
</dbReference>
<organism evidence="16 17">
    <name type="scientific">Sesamum angolense</name>
    <dbReference type="NCBI Taxonomy" id="2727404"/>
    <lineage>
        <taxon>Eukaryota</taxon>
        <taxon>Viridiplantae</taxon>
        <taxon>Streptophyta</taxon>
        <taxon>Embryophyta</taxon>
        <taxon>Tracheophyta</taxon>
        <taxon>Spermatophyta</taxon>
        <taxon>Magnoliopsida</taxon>
        <taxon>eudicotyledons</taxon>
        <taxon>Gunneridae</taxon>
        <taxon>Pentapetalae</taxon>
        <taxon>asterids</taxon>
        <taxon>lamiids</taxon>
        <taxon>Lamiales</taxon>
        <taxon>Pedaliaceae</taxon>
        <taxon>Sesamum</taxon>
    </lineage>
</organism>
<evidence type="ECO:0000256" key="8">
    <source>
        <dbReference type="ARBA" id="ARBA00022949"/>
    </source>
</evidence>
<evidence type="ECO:0000256" key="1">
    <source>
        <dbReference type="ARBA" id="ARBA00004251"/>
    </source>
</evidence>
<dbReference type="PANTHER" id="PTHR32080:SF2">
    <property type="entry name" value="PLASMODESMATA-LOCATED PROTEIN 8"/>
    <property type="match status" value="1"/>
</dbReference>
<dbReference type="Gene3D" id="3.30.430.20">
    <property type="entry name" value="Gnk2 domain, C-X8-C-X2-C motif"/>
    <property type="match status" value="2"/>
</dbReference>
<evidence type="ECO:0000256" key="12">
    <source>
        <dbReference type="ARBA" id="ARBA00024184"/>
    </source>
</evidence>
<keyword evidence="5" id="KW-0812">Transmembrane</keyword>
<keyword evidence="8" id="KW-0965">Cell junction</keyword>
<comment type="similarity">
    <text evidence="13">Belongs to the cysteine-rich repeat secretory protein family. Plasmodesmata-located proteins (PDLD) subfamily.</text>
</comment>
<feature type="domain" description="Gnk2-homologous" evidence="15">
    <location>
        <begin position="27"/>
        <end position="135"/>
    </location>
</feature>
<reference evidence="16" key="2">
    <citation type="journal article" date="2024" name="Plant">
        <title>Genomic evolution and insights into agronomic trait innovations of Sesamum species.</title>
        <authorList>
            <person name="Miao H."/>
            <person name="Wang L."/>
            <person name="Qu L."/>
            <person name="Liu H."/>
            <person name="Sun Y."/>
            <person name="Le M."/>
            <person name="Wang Q."/>
            <person name="Wei S."/>
            <person name="Zheng Y."/>
            <person name="Lin W."/>
            <person name="Duan Y."/>
            <person name="Cao H."/>
            <person name="Xiong S."/>
            <person name="Wang X."/>
            <person name="Wei L."/>
            <person name="Li C."/>
            <person name="Ma Q."/>
            <person name="Ju M."/>
            <person name="Zhao R."/>
            <person name="Li G."/>
            <person name="Mu C."/>
            <person name="Tian Q."/>
            <person name="Mei H."/>
            <person name="Zhang T."/>
            <person name="Gao T."/>
            <person name="Zhang H."/>
        </authorList>
    </citation>
    <scope>NUCLEOTIDE SEQUENCE</scope>
    <source>
        <strain evidence="16">K16</strain>
    </source>
</reference>
<evidence type="ECO:0000259" key="15">
    <source>
        <dbReference type="PROSITE" id="PS51473"/>
    </source>
</evidence>
<dbReference type="Proteomes" id="UP001289374">
    <property type="component" value="Unassembled WGS sequence"/>
</dbReference>
<evidence type="ECO:0000256" key="5">
    <source>
        <dbReference type="ARBA" id="ARBA00022692"/>
    </source>
</evidence>
<dbReference type="AlphaFoldDB" id="A0AAE1XG68"/>
<keyword evidence="17" id="KW-1185">Reference proteome</keyword>
<evidence type="ECO:0000256" key="10">
    <source>
        <dbReference type="ARBA" id="ARBA00023136"/>
    </source>
</evidence>
<evidence type="ECO:0000256" key="3">
    <source>
        <dbReference type="ARBA" id="ARBA00022475"/>
    </source>
</evidence>
<dbReference type="InterPro" id="IPR051378">
    <property type="entry name" value="Cell2Cell_Antifungal"/>
</dbReference>
<dbReference type="GO" id="GO:0009506">
    <property type="term" value="C:plasmodesma"/>
    <property type="evidence" value="ECO:0007669"/>
    <property type="project" value="UniProtKB-SubCell"/>
</dbReference>
<sequence length="315" mass="34053">MLAPSSLTLLLFIFLITSIHGHLAQARIFIYASCSQDKYQPSSPYETNLNSLLSSIVSSSSQTLYNVFAVGNDTTSVPPDSAVYGLYQCRGDLKPRDCSTCIAGLIDQIELLCPYTYGASLQLDGCFVRYENTDFLGQLDDSLRFKKCSGNGGNDGEFLRRRDDVLADLQGAVGFRVTAAGAVEGYAQCLGDLEAADCSACLADAVMKVKSLCGPAAAGDVFLGQCYVRYWESGYYDSSSDSSNHDDVGKTVAIILGVVAGVAVLIVDKENHIFGRWRDPRIGPDVVSSRTSSVGGKIYFWIFSDPNIDFGKSYL</sequence>
<dbReference type="CDD" id="cd23509">
    <property type="entry name" value="Gnk2-like"/>
    <property type="match status" value="2"/>
</dbReference>
<keyword evidence="3" id="KW-1003">Cell membrane</keyword>
<feature type="signal peptide" evidence="14">
    <location>
        <begin position="1"/>
        <end position="21"/>
    </location>
</feature>
<name>A0AAE1XG68_9LAMI</name>
<keyword evidence="6 14" id="KW-0732">Signal</keyword>
<feature type="chain" id="PRO_5041926034" evidence="14">
    <location>
        <begin position="22"/>
        <end position="315"/>
    </location>
</feature>
<evidence type="ECO:0000256" key="7">
    <source>
        <dbReference type="ARBA" id="ARBA00022737"/>
    </source>
</evidence>
<proteinExistence type="inferred from homology"/>
<dbReference type="InterPro" id="IPR002902">
    <property type="entry name" value="GNK2"/>
</dbReference>
<comment type="subcellular location">
    <subcellularLocation>
        <location evidence="12">Cell junction</location>
        <location evidence="12">Plasmodesma</location>
    </subcellularLocation>
    <subcellularLocation>
        <location evidence="1">Cell membrane</location>
        <topology evidence="1">Single-pass type I membrane protein</topology>
    </subcellularLocation>
</comment>
<evidence type="ECO:0000313" key="16">
    <source>
        <dbReference type="EMBL" id="KAK4411265.1"/>
    </source>
</evidence>
<gene>
    <name evidence="16" type="ORF">Sango_0199500</name>
</gene>
<dbReference type="PROSITE" id="PS51473">
    <property type="entry name" value="GNK2"/>
    <property type="match status" value="2"/>
</dbReference>
<dbReference type="Pfam" id="PF01657">
    <property type="entry name" value="Stress-antifung"/>
    <property type="match status" value="2"/>
</dbReference>
<dbReference type="GO" id="GO:0005886">
    <property type="term" value="C:plasma membrane"/>
    <property type="evidence" value="ECO:0007669"/>
    <property type="project" value="UniProtKB-SubCell"/>
</dbReference>
<keyword evidence="11" id="KW-1015">Disulfide bond</keyword>
<evidence type="ECO:0000313" key="17">
    <source>
        <dbReference type="Proteomes" id="UP001289374"/>
    </source>
</evidence>
<accession>A0AAE1XG68</accession>
<evidence type="ECO:0000256" key="4">
    <source>
        <dbReference type="ARBA" id="ARBA00022581"/>
    </source>
</evidence>
<dbReference type="EMBL" id="JACGWL010000001">
    <property type="protein sequence ID" value="KAK4411265.1"/>
    <property type="molecule type" value="Genomic_DNA"/>
</dbReference>
<keyword evidence="9" id="KW-1133">Transmembrane helix</keyword>
<evidence type="ECO:0000256" key="6">
    <source>
        <dbReference type="ARBA" id="ARBA00022729"/>
    </source>
</evidence>
<keyword evidence="2" id="KW-0813">Transport</keyword>